<sequence>MKEALYQTPPLSAVGILGPSFNSPAPRPSRLQLNGTLGATKTPETVENTAQHPTERPSAEWRTQPSTLLRDPAQKLYLLQLQKFCESDSVSSLCTDPDLQRGSAPYLS</sequence>
<dbReference type="Proteomes" id="UP000824540">
    <property type="component" value="Unassembled WGS sequence"/>
</dbReference>
<evidence type="ECO:0000313" key="2">
    <source>
        <dbReference type="EMBL" id="KAG9331171.1"/>
    </source>
</evidence>
<accession>A0A8T2MYN7</accession>
<protein>
    <submittedName>
        <fullName evidence="2">Uncharacterized protein</fullName>
    </submittedName>
</protein>
<reference evidence="2" key="1">
    <citation type="thesis" date="2021" institute="BYU ScholarsArchive" country="Provo, UT, USA">
        <title>Applications of and Algorithms for Genome Assembly and Genomic Analyses with an Emphasis on Marine Teleosts.</title>
        <authorList>
            <person name="Pickett B.D."/>
        </authorList>
    </citation>
    <scope>NUCLEOTIDE SEQUENCE</scope>
    <source>
        <strain evidence="2">HI-2016</strain>
    </source>
</reference>
<gene>
    <name evidence="2" type="ORF">JZ751_019924</name>
</gene>
<proteinExistence type="predicted"/>
<comment type="caution">
    <text evidence="2">The sequence shown here is derived from an EMBL/GenBank/DDBJ whole genome shotgun (WGS) entry which is preliminary data.</text>
</comment>
<evidence type="ECO:0000313" key="3">
    <source>
        <dbReference type="Proteomes" id="UP000824540"/>
    </source>
</evidence>
<name>A0A8T2MYN7_9TELE</name>
<dbReference type="EMBL" id="JAFBMS010000374">
    <property type="protein sequence ID" value="KAG9331171.1"/>
    <property type="molecule type" value="Genomic_DNA"/>
</dbReference>
<keyword evidence="3" id="KW-1185">Reference proteome</keyword>
<organism evidence="2 3">
    <name type="scientific">Albula glossodonta</name>
    <name type="common">roundjaw bonefish</name>
    <dbReference type="NCBI Taxonomy" id="121402"/>
    <lineage>
        <taxon>Eukaryota</taxon>
        <taxon>Metazoa</taxon>
        <taxon>Chordata</taxon>
        <taxon>Craniata</taxon>
        <taxon>Vertebrata</taxon>
        <taxon>Euteleostomi</taxon>
        <taxon>Actinopterygii</taxon>
        <taxon>Neopterygii</taxon>
        <taxon>Teleostei</taxon>
        <taxon>Albuliformes</taxon>
        <taxon>Albulidae</taxon>
        <taxon>Albula</taxon>
    </lineage>
</organism>
<feature type="region of interest" description="Disordered" evidence="1">
    <location>
        <begin position="88"/>
        <end position="108"/>
    </location>
</feature>
<evidence type="ECO:0000256" key="1">
    <source>
        <dbReference type="SAM" id="MobiDB-lite"/>
    </source>
</evidence>
<feature type="region of interest" description="Disordered" evidence="1">
    <location>
        <begin position="15"/>
        <end position="67"/>
    </location>
</feature>
<feature type="compositionally biased region" description="Polar residues" evidence="1">
    <location>
        <begin position="31"/>
        <end position="52"/>
    </location>
</feature>
<dbReference type="AlphaFoldDB" id="A0A8T2MYN7"/>